<dbReference type="SUPFAM" id="SSF69118">
    <property type="entry name" value="AhpD-like"/>
    <property type="match status" value="1"/>
</dbReference>
<sequence>MSLLKTLFGKEEKNNDCCAIEIIEVKDEAAPTAQAETKAESCCAPSGLSQREEILITLAAALALDNGDLVKQAIVAGKQVGLGNTEIGLISETVAKLQGDASIKLEQLASQEEQGGCCR</sequence>
<dbReference type="InterPro" id="IPR029032">
    <property type="entry name" value="AhpD-like"/>
</dbReference>
<reference evidence="1 2" key="1">
    <citation type="submission" date="2022-11" db="EMBL/GenBank/DDBJ databases">
        <title>Study of microbial diversity in lake waters.</title>
        <authorList>
            <person name="Zhang J."/>
        </authorList>
    </citation>
    <scope>NUCLEOTIDE SEQUENCE [LARGE SCALE GENOMIC DNA]</scope>
    <source>
        <strain evidence="1 2">DT12</strain>
    </source>
</reference>
<name>A0ABT3X2Z2_9BACL</name>
<keyword evidence="2" id="KW-1185">Reference proteome</keyword>
<evidence type="ECO:0000313" key="1">
    <source>
        <dbReference type="EMBL" id="MCX7569961.1"/>
    </source>
</evidence>
<evidence type="ECO:0000313" key="2">
    <source>
        <dbReference type="Proteomes" id="UP001208017"/>
    </source>
</evidence>
<dbReference type="RefSeq" id="WP_267151209.1">
    <property type="nucleotide sequence ID" value="NZ_JAPMLT010000003.1"/>
</dbReference>
<dbReference type="EMBL" id="JAPMLT010000003">
    <property type="protein sequence ID" value="MCX7569961.1"/>
    <property type="molecule type" value="Genomic_DNA"/>
</dbReference>
<comment type="caution">
    <text evidence="1">The sequence shown here is derived from an EMBL/GenBank/DDBJ whole genome shotgun (WGS) entry which is preliminary data.</text>
</comment>
<gene>
    <name evidence="1" type="ORF">OS242_08285</name>
</gene>
<organism evidence="1 2">
    <name type="scientific">Tumebacillus lacus</name>
    <dbReference type="NCBI Taxonomy" id="2995335"/>
    <lineage>
        <taxon>Bacteria</taxon>
        <taxon>Bacillati</taxon>
        <taxon>Bacillota</taxon>
        <taxon>Bacilli</taxon>
        <taxon>Bacillales</taxon>
        <taxon>Alicyclobacillaceae</taxon>
        <taxon>Tumebacillus</taxon>
    </lineage>
</organism>
<proteinExistence type="predicted"/>
<accession>A0ABT3X2Z2</accession>
<dbReference type="Proteomes" id="UP001208017">
    <property type="component" value="Unassembled WGS sequence"/>
</dbReference>
<evidence type="ECO:0008006" key="3">
    <source>
        <dbReference type="Google" id="ProtNLM"/>
    </source>
</evidence>
<protein>
    <recommendedName>
        <fullName evidence="3">Carboxymuconolactone decarboxylase-like domain-containing protein</fullName>
    </recommendedName>
</protein>